<keyword evidence="7" id="KW-1185">Reference proteome</keyword>
<dbReference type="EMBL" id="BAAAGS010000002">
    <property type="protein sequence ID" value="GAA0509791.1"/>
    <property type="molecule type" value="Genomic_DNA"/>
</dbReference>
<dbReference type="PANTHER" id="PTHR43580">
    <property type="entry name" value="OXIDOREDUCTASE GLYR1-RELATED"/>
    <property type="match status" value="1"/>
</dbReference>
<feature type="domain" description="6-phosphogluconate dehydrogenase NADP-binding" evidence="4">
    <location>
        <begin position="3"/>
        <end position="157"/>
    </location>
</feature>
<sequence length="292" mass="30588">MTTVAFLGTGTMGAPMARNLLAAGFDVRAWNRTRSKAEPLAEHGAVVAGSPAEAGRGADVLVTMLLDAESTAKAAREAVPELRDDAVWAQMGTIGIQGMTEAAAVAEGVHLVDAPVLGTEKPAQLGKLKVLAAGAQQVRDRVQPVFDAVGEQTLWLGDDPAQALGTRLKLAVNSWVLALTNAVGESVALAESLGVDPRRFLEAIEGTPTDSPYAHVKGNAILGREYTPSFALRNAFKDANLITEVTGGNLRLDVADACRERFRRALEAGHGDEDMAAAYFASFSGRNAAGEP</sequence>
<name>A0ABN1C1E2_SACER</name>
<evidence type="ECO:0000313" key="6">
    <source>
        <dbReference type="EMBL" id="GAA0509791.1"/>
    </source>
</evidence>
<evidence type="ECO:0000256" key="3">
    <source>
        <dbReference type="ARBA" id="ARBA00023027"/>
    </source>
</evidence>
<dbReference type="PANTHER" id="PTHR43580:SF2">
    <property type="entry name" value="CYTOKINE-LIKE NUCLEAR FACTOR N-PAC"/>
    <property type="match status" value="1"/>
</dbReference>
<evidence type="ECO:0000256" key="2">
    <source>
        <dbReference type="ARBA" id="ARBA00023002"/>
    </source>
</evidence>
<evidence type="ECO:0000259" key="5">
    <source>
        <dbReference type="Pfam" id="PF14833"/>
    </source>
</evidence>
<keyword evidence="2" id="KW-0560">Oxidoreductase</keyword>
<dbReference type="Gene3D" id="3.40.50.720">
    <property type="entry name" value="NAD(P)-binding Rossmann-like Domain"/>
    <property type="match status" value="1"/>
</dbReference>
<feature type="domain" description="3-hydroxyisobutyrate dehydrogenase-like NAD-binding" evidence="5">
    <location>
        <begin position="165"/>
        <end position="279"/>
    </location>
</feature>
<dbReference type="PIRSF" id="PIRSF000103">
    <property type="entry name" value="HIBADH"/>
    <property type="match status" value="1"/>
</dbReference>
<protein>
    <submittedName>
        <fullName evidence="6">NAD(P)-dependent oxidoreductase</fullName>
    </submittedName>
</protein>
<dbReference type="Gene3D" id="1.10.1040.10">
    <property type="entry name" value="N-(1-d-carboxylethyl)-l-norvaline Dehydrogenase, domain 2"/>
    <property type="match status" value="1"/>
</dbReference>
<keyword evidence="3" id="KW-0520">NAD</keyword>
<dbReference type="InterPro" id="IPR051265">
    <property type="entry name" value="HIBADH-related_NP60_sf"/>
</dbReference>
<accession>A0ABN1C1E2</accession>
<dbReference type="InterPro" id="IPR013328">
    <property type="entry name" value="6PGD_dom2"/>
</dbReference>
<reference evidence="6 7" key="1">
    <citation type="journal article" date="2019" name="Int. J. Syst. Evol. Microbiol.">
        <title>The Global Catalogue of Microorganisms (GCM) 10K type strain sequencing project: providing services to taxonomists for standard genome sequencing and annotation.</title>
        <authorList>
            <consortium name="The Broad Institute Genomics Platform"/>
            <consortium name="The Broad Institute Genome Sequencing Center for Infectious Disease"/>
            <person name="Wu L."/>
            <person name="Ma J."/>
        </authorList>
    </citation>
    <scope>NUCLEOTIDE SEQUENCE [LARGE SCALE GENOMIC DNA]</scope>
    <source>
        <strain evidence="6 7">JCM 10303</strain>
    </source>
</reference>
<evidence type="ECO:0000313" key="7">
    <source>
        <dbReference type="Proteomes" id="UP001500729"/>
    </source>
</evidence>
<dbReference type="InterPro" id="IPR015815">
    <property type="entry name" value="HIBADH-related"/>
</dbReference>
<comment type="similarity">
    <text evidence="1">Belongs to the HIBADH-related family.</text>
</comment>
<dbReference type="RefSeq" id="WP_011873341.1">
    <property type="nucleotide sequence ID" value="NZ_BAAAGS010000002.1"/>
</dbReference>
<gene>
    <name evidence="6" type="ORF">GCM10009533_05780</name>
</gene>
<dbReference type="SUPFAM" id="SSF48179">
    <property type="entry name" value="6-phosphogluconate dehydrogenase C-terminal domain-like"/>
    <property type="match status" value="1"/>
</dbReference>
<dbReference type="InterPro" id="IPR036291">
    <property type="entry name" value="NAD(P)-bd_dom_sf"/>
</dbReference>
<dbReference type="InterPro" id="IPR006115">
    <property type="entry name" value="6PGDH_NADP-bd"/>
</dbReference>
<dbReference type="InterPro" id="IPR008927">
    <property type="entry name" value="6-PGluconate_DH-like_C_sf"/>
</dbReference>
<proteinExistence type="inferred from homology"/>
<comment type="caution">
    <text evidence="6">The sequence shown here is derived from an EMBL/GenBank/DDBJ whole genome shotgun (WGS) entry which is preliminary data.</text>
</comment>
<dbReference type="Proteomes" id="UP001500729">
    <property type="component" value="Unassembled WGS sequence"/>
</dbReference>
<dbReference type="Pfam" id="PF03446">
    <property type="entry name" value="NAD_binding_2"/>
    <property type="match status" value="1"/>
</dbReference>
<evidence type="ECO:0000259" key="4">
    <source>
        <dbReference type="Pfam" id="PF03446"/>
    </source>
</evidence>
<dbReference type="SUPFAM" id="SSF51735">
    <property type="entry name" value="NAD(P)-binding Rossmann-fold domains"/>
    <property type="match status" value="1"/>
</dbReference>
<dbReference type="InterPro" id="IPR029154">
    <property type="entry name" value="HIBADH-like_NADP-bd"/>
</dbReference>
<organism evidence="6 7">
    <name type="scientific">Saccharopolyspora erythraea</name>
    <name type="common">Streptomyces erythraeus</name>
    <dbReference type="NCBI Taxonomy" id="1836"/>
    <lineage>
        <taxon>Bacteria</taxon>
        <taxon>Bacillati</taxon>
        <taxon>Actinomycetota</taxon>
        <taxon>Actinomycetes</taxon>
        <taxon>Pseudonocardiales</taxon>
        <taxon>Pseudonocardiaceae</taxon>
        <taxon>Saccharopolyspora</taxon>
    </lineage>
</organism>
<dbReference type="Pfam" id="PF14833">
    <property type="entry name" value="NAD_binding_11"/>
    <property type="match status" value="1"/>
</dbReference>
<evidence type="ECO:0000256" key="1">
    <source>
        <dbReference type="ARBA" id="ARBA00009080"/>
    </source>
</evidence>